<evidence type="ECO:0000313" key="2">
    <source>
        <dbReference type="EMBL" id="CAI8914591.1"/>
    </source>
</evidence>
<dbReference type="InterPro" id="IPR002350">
    <property type="entry name" value="Kazal_dom"/>
</dbReference>
<dbReference type="InterPro" id="IPR046636">
    <property type="entry name" value="DUF6748"/>
</dbReference>
<dbReference type="Pfam" id="PF20533">
    <property type="entry name" value="DUF6748"/>
    <property type="match status" value="1"/>
</dbReference>
<gene>
    <name evidence="2" type="ORF">MSZNOR_3711</name>
</gene>
<dbReference type="GO" id="GO:0004867">
    <property type="term" value="F:serine-type endopeptidase inhibitor activity"/>
    <property type="evidence" value="ECO:0007669"/>
    <property type="project" value="UniProtKB-KW"/>
</dbReference>
<dbReference type="RefSeq" id="WP_051331444.1">
    <property type="nucleotide sequence ID" value="NZ_OX458333.1"/>
</dbReference>
<keyword evidence="3" id="KW-1185">Reference proteome</keyword>
<reference evidence="2 3" key="1">
    <citation type="submission" date="2023-03" db="EMBL/GenBank/DDBJ databases">
        <authorList>
            <person name="Pearce D."/>
        </authorList>
    </citation>
    <scope>NUCLEOTIDE SEQUENCE [LARGE SCALE GENOMIC DNA]</scope>
    <source>
        <strain evidence="2">Msz</strain>
    </source>
</reference>
<dbReference type="PROSITE" id="PS51465">
    <property type="entry name" value="KAZAL_2"/>
    <property type="match status" value="1"/>
</dbReference>
<dbReference type="InterPro" id="IPR036058">
    <property type="entry name" value="Kazal_dom_sf"/>
</dbReference>
<dbReference type="EMBL" id="OX458333">
    <property type="protein sequence ID" value="CAI8914591.1"/>
    <property type="molecule type" value="Genomic_DNA"/>
</dbReference>
<dbReference type="Pfam" id="PF00050">
    <property type="entry name" value="Kazal_1"/>
    <property type="match status" value="1"/>
</dbReference>
<protein>
    <submittedName>
        <fullName evidence="2">Kazal-type serine protease inhibitor-like protein</fullName>
    </submittedName>
</protein>
<keyword evidence="2" id="KW-0646">Protease inhibitor</keyword>
<dbReference type="CDD" id="cd00104">
    <property type="entry name" value="KAZAL_FS"/>
    <property type="match status" value="1"/>
</dbReference>
<accession>A0ABM9I5Y5</accession>
<dbReference type="Gene3D" id="3.30.60.30">
    <property type="match status" value="1"/>
</dbReference>
<dbReference type="SUPFAM" id="SSF100895">
    <property type="entry name" value="Kazal-type serine protease inhibitors"/>
    <property type="match status" value="1"/>
</dbReference>
<dbReference type="Proteomes" id="UP001162030">
    <property type="component" value="Chromosome"/>
</dbReference>
<organism evidence="2 3">
    <name type="scientific">Methylocaldum szegediense</name>
    <dbReference type="NCBI Taxonomy" id="73780"/>
    <lineage>
        <taxon>Bacteria</taxon>
        <taxon>Pseudomonadati</taxon>
        <taxon>Pseudomonadota</taxon>
        <taxon>Gammaproteobacteria</taxon>
        <taxon>Methylococcales</taxon>
        <taxon>Methylococcaceae</taxon>
        <taxon>Methylocaldum</taxon>
    </lineage>
</organism>
<evidence type="ECO:0000313" key="3">
    <source>
        <dbReference type="Proteomes" id="UP001162030"/>
    </source>
</evidence>
<proteinExistence type="predicted"/>
<name>A0ABM9I5Y5_9GAMM</name>
<keyword evidence="2" id="KW-0722">Serine protease inhibitor</keyword>
<dbReference type="SMART" id="SM00280">
    <property type="entry name" value="KAZAL"/>
    <property type="match status" value="1"/>
</dbReference>
<feature type="domain" description="Kazal-like" evidence="1">
    <location>
        <begin position="255"/>
        <end position="304"/>
    </location>
</feature>
<evidence type="ECO:0000259" key="1">
    <source>
        <dbReference type="PROSITE" id="PS51465"/>
    </source>
</evidence>
<sequence>MIKELALWLTIFGLWWSGPASGEDARYFKVSRQDPRECLAPTCDRVFVKEVNKPRTRCVDGIWRRECYVGMLDFSKAGGSPQQNEEFKNEFVLGRGLVRGMLERRATDAGMEDSVLVVHETWRAQAQAVPSGALYRVKDVGGPCSTEPCEHIEEVQLNTLSKTLIAEVDLLASAADPERVNAGYRALKQGSVLVAGSHQAVTGPAGTSESLVASEFYLLESPAPATGQVCGGNTGAGCPPGQYCEVATPNACSSTSALGTCEVPPEICTTEHNPVCGCDGETYSNDCARRRAGVQLDHAGPCAKSAVAPMPGR</sequence>